<keyword evidence="7 8" id="KW-0342">GTP-binding</keyword>
<comment type="subcellular location">
    <subcellularLocation>
        <location evidence="8">Cytoplasm</location>
    </subcellularLocation>
</comment>
<sequence>MKSRVFVDSATAEVRAGRGGDGSGSFRRESHVPEGGPDGGDGGRGGNVAIRASTHADSLLRIFYEPRLIAENGVNGSGQKMHGRNGKDLIVDVPCGTEVYNAETGAWLGEVLEPGQTLVLAKGGRGGWGNVHFKSATNQAPEKFIPGSEGEAFMARFELKTIADAGLVGFPNAGKSSLLAALSAAKPKIANYPFTTLHPIVGTVVYGDYATLRVADIPGIIEGAAGGVGLGLTFLRHISRSRMLVYVLDMADEENPAEEAYRILRAEVESYDPELAARPALVIANKMDEPAAQARYAEAAKALGFEPLRLSLTAEGKPGLDAVRQALRDALKPTPHGAPAEPPSAEEGPVDHTEVTPERLRMATFLKP</sequence>
<dbReference type="NCBIfam" id="NF008956">
    <property type="entry name" value="PRK12299.1"/>
    <property type="match status" value="1"/>
</dbReference>
<evidence type="ECO:0000256" key="2">
    <source>
        <dbReference type="ARBA" id="ARBA00022490"/>
    </source>
</evidence>
<dbReference type="GO" id="GO:0005525">
    <property type="term" value="F:GTP binding"/>
    <property type="evidence" value="ECO:0007669"/>
    <property type="project" value="UniProtKB-UniRule"/>
</dbReference>
<evidence type="ECO:0000259" key="10">
    <source>
        <dbReference type="PROSITE" id="PS51710"/>
    </source>
</evidence>
<feature type="binding site" evidence="8">
    <location>
        <begin position="313"/>
        <end position="315"/>
    </location>
    <ligand>
        <name>GTP</name>
        <dbReference type="ChEBI" id="CHEBI:37565"/>
    </ligand>
</feature>
<feature type="region of interest" description="Disordered" evidence="9">
    <location>
        <begin position="1"/>
        <end position="49"/>
    </location>
</feature>
<evidence type="ECO:0000256" key="3">
    <source>
        <dbReference type="ARBA" id="ARBA00022723"/>
    </source>
</evidence>
<accession>A0A9D1T1U1</accession>
<comment type="function">
    <text evidence="8">An essential GTPase which binds GTP, GDP and possibly (p)ppGpp with moderate affinity, with high nucleotide exchange rates and a fairly low GTP hydrolysis rate. Plays a role in control of the cell cycle, stress response, ribosome biogenesis and in those bacteria that undergo differentiation, in morphogenesis control.</text>
</comment>
<dbReference type="PANTHER" id="PTHR11702">
    <property type="entry name" value="DEVELOPMENTALLY REGULATED GTP-BINDING PROTEIN-RELATED"/>
    <property type="match status" value="1"/>
</dbReference>
<keyword evidence="3 8" id="KW-0479">Metal-binding</keyword>
<feature type="binding site" evidence="8">
    <location>
        <begin position="216"/>
        <end position="219"/>
    </location>
    <ligand>
        <name>GTP</name>
        <dbReference type="ChEBI" id="CHEBI:37565"/>
    </ligand>
</feature>
<dbReference type="EC" id="3.6.5.-" evidence="8"/>
<comment type="caution">
    <text evidence="12">The sequence shown here is derived from an EMBL/GenBank/DDBJ whole genome shotgun (WGS) entry which is preliminary data.</text>
</comment>
<dbReference type="PIRSF" id="PIRSF002401">
    <property type="entry name" value="GTP_bd_Obg/CgtA"/>
    <property type="match status" value="1"/>
</dbReference>
<evidence type="ECO:0000256" key="6">
    <source>
        <dbReference type="ARBA" id="ARBA00022842"/>
    </source>
</evidence>
<dbReference type="InterPro" id="IPR014100">
    <property type="entry name" value="GTP-bd_Obg/CgtA"/>
</dbReference>
<dbReference type="PROSITE" id="PS00905">
    <property type="entry name" value="GTP1_OBG"/>
    <property type="match status" value="1"/>
</dbReference>
<feature type="binding site" evidence="8">
    <location>
        <begin position="285"/>
        <end position="288"/>
    </location>
    <ligand>
        <name>GTP</name>
        <dbReference type="ChEBI" id="CHEBI:37565"/>
    </ligand>
</feature>
<comment type="subunit">
    <text evidence="8">Monomer.</text>
</comment>
<dbReference type="InterPro" id="IPR006074">
    <property type="entry name" value="GTP1-OBG_CS"/>
</dbReference>
<feature type="compositionally biased region" description="Basic and acidic residues" evidence="9">
    <location>
        <begin position="349"/>
        <end position="361"/>
    </location>
</feature>
<dbReference type="HAMAP" id="MF_01454">
    <property type="entry name" value="GTPase_Obg"/>
    <property type="match status" value="1"/>
</dbReference>
<feature type="domain" description="OBG-type G" evidence="10">
    <location>
        <begin position="163"/>
        <end position="332"/>
    </location>
</feature>
<dbReference type="NCBIfam" id="TIGR02729">
    <property type="entry name" value="Obg_CgtA"/>
    <property type="match status" value="1"/>
</dbReference>
<evidence type="ECO:0000256" key="4">
    <source>
        <dbReference type="ARBA" id="ARBA00022741"/>
    </source>
</evidence>
<evidence type="ECO:0000313" key="13">
    <source>
        <dbReference type="Proteomes" id="UP000886845"/>
    </source>
</evidence>
<dbReference type="FunFam" id="2.70.210.12:FF:000001">
    <property type="entry name" value="GTPase Obg"/>
    <property type="match status" value="1"/>
</dbReference>
<dbReference type="AlphaFoldDB" id="A0A9D1T1U1"/>
<evidence type="ECO:0000313" key="12">
    <source>
        <dbReference type="EMBL" id="HIV08740.1"/>
    </source>
</evidence>
<gene>
    <name evidence="12" type="primary">obgE</name>
    <name evidence="8" type="synonym">obg</name>
    <name evidence="12" type="ORF">IAC79_01325</name>
</gene>
<comment type="similarity">
    <text evidence="1 8">Belongs to the TRAFAC class OBG-HflX-like GTPase superfamily. OBG GTPase family.</text>
</comment>
<organism evidence="12 13">
    <name type="scientific">Candidatus Spyradenecus faecavium</name>
    <dbReference type="NCBI Taxonomy" id="2840947"/>
    <lineage>
        <taxon>Bacteria</taxon>
        <taxon>Pseudomonadati</taxon>
        <taxon>Lentisphaerota</taxon>
        <taxon>Lentisphaeria</taxon>
        <taxon>Lentisphaerales</taxon>
        <taxon>Lentisphaeraceae</taxon>
        <taxon>Lentisphaeraceae incertae sedis</taxon>
        <taxon>Candidatus Spyradenecus</taxon>
    </lineage>
</organism>
<dbReference type="SUPFAM" id="SSF82051">
    <property type="entry name" value="Obg GTP-binding protein N-terminal domain"/>
    <property type="match status" value="1"/>
</dbReference>
<protein>
    <recommendedName>
        <fullName evidence="8">GTPase Obg</fullName>
        <ecNumber evidence="8">3.6.5.-</ecNumber>
    </recommendedName>
    <alternativeName>
        <fullName evidence="8">GTP-binding protein Obg</fullName>
    </alternativeName>
</protein>
<dbReference type="SUPFAM" id="SSF52540">
    <property type="entry name" value="P-loop containing nucleoside triphosphate hydrolases"/>
    <property type="match status" value="1"/>
</dbReference>
<dbReference type="InterPro" id="IPR045086">
    <property type="entry name" value="OBG_GTPase"/>
</dbReference>
<dbReference type="EMBL" id="DVOR01000042">
    <property type="protein sequence ID" value="HIV08740.1"/>
    <property type="molecule type" value="Genomic_DNA"/>
</dbReference>
<dbReference type="InterPro" id="IPR031167">
    <property type="entry name" value="G_OBG"/>
</dbReference>
<dbReference type="GO" id="GO:0043022">
    <property type="term" value="F:ribosome binding"/>
    <property type="evidence" value="ECO:0007669"/>
    <property type="project" value="UniProtKB-ARBA"/>
</dbReference>
<dbReference type="InterPro" id="IPR006169">
    <property type="entry name" value="GTP1_OBG_dom"/>
</dbReference>
<dbReference type="Pfam" id="PF01926">
    <property type="entry name" value="MMR_HSR1"/>
    <property type="match status" value="1"/>
</dbReference>
<keyword evidence="5 8" id="KW-0378">Hydrolase</keyword>
<dbReference type="Gene3D" id="2.70.210.12">
    <property type="entry name" value="GTP1/OBG domain"/>
    <property type="match status" value="1"/>
</dbReference>
<evidence type="ECO:0000259" key="11">
    <source>
        <dbReference type="PROSITE" id="PS51883"/>
    </source>
</evidence>
<proteinExistence type="inferred from homology"/>
<keyword evidence="6 8" id="KW-0460">Magnesium</keyword>
<dbReference type="GO" id="GO:0003924">
    <property type="term" value="F:GTPase activity"/>
    <property type="evidence" value="ECO:0007669"/>
    <property type="project" value="UniProtKB-UniRule"/>
</dbReference>
<comment type="cofactor">
    <cofactor evidence="8">
        <name>Mg(2+)</name>
        <dbReference type="ChEBI" id="CHEBI:18420"/>
    </cofactor>
</comment>
<feature type="binding site" evidence="8">
    <location>
        <begin position="194"/>
        <end position="198"/>
    </location>
    <ligand>
        <name>GTP</name>
        <dbReference type="ChEBI" id="CHEBI:37565"/>
    </ligand>
</feature>
<dbReference type="InterPro" id="IPR006073">
    <property type="entry name" value="GTP-bd"/>
</dbReference>
<dbReference type="InterPro" id="IPR027417">
    <property type="entry name" value="P-loop_NTPase"/>
</dbReference>
<feature type="domain" description="Obg" evidence="11">
    <location>
        <begin position="4"/>
        <end position="162"/>
    </location>
</feature>
<evidence type="ECO:0000256" key="7">
    <source>
        <dbReference type="ARBA" id="ARBA00023134"/>
    </source>
</evidence>
<dbReference type="GO" id="GO:0000287">
    <property type="term" value="F:magnesium ion binding"/>
    <property type="evidence" value="ECO:0007669"/>
    <property type="project" value="InterPro"/>
</dbReference>
<keyword evidence="4 8" id="KW-0547">Nucleotide-binding</keyword>
<feature type="binding site" evidence="8">
    <location>
        <position position="176"/>
    </location>
    <ligand>
        <name>Mg(2+)</name>
        <dbReference type="ChEBI" id="CHEBI:18420"/>
    </ligand>
</feature>
<dbReference type="Gene3D" id="3.40.50.300">
    <property type="entry name" value="P-loop containing nucleotide triphosphate hydrolases"/>
    <property type="match status" value="1"/>
</dbReference>
<evidence type="ECO:0000256" key="8">
    <source>
        <dbReference type="HAMAP-Rule" id="MF_01454"/>
    </source>
</evidence>
<feature type="region of interest" description="Disordered" evidence="9">
    <location>
        <begin position="329"/>
        <end position="368"/>
    </location>
</feature>
<keyword evidence="2 8" id="KW-0963">Cytoplasm</keyword>
<dbReference type="PROSITE" id="PS51710">
    <property type="entry name" value="G_OBG"/>
    <property type="match status" value="1"/>
</dbReference>
<reference evidence="12" key="1">
    <citation type="submission" date="2020-10" db="EMBL/GenBank/DDBJ databases">
        <authorList>
            <person name="Gilroy R."/>
        </authorList>
    </citation>
    <scope>NUCLEOTIDE SEQUENCE</scope>
    <source>
        <strain evidence="12">35461</strain>
    </source>
</reference>
<dbReference type="InterPro" id="IPR036726">
    <property type="entry name" value="GTP1_OBG_dom_sf"/>
</dbReference>
<feature type="binding site" evidence="8">
    <location>
        <position position="196"/>
    </location>
    <ligand>
        <name>Mg(2+)</name>
        <dbReference type="ChEBI" id="CHEBI:18420"/>
    </ligand>
</feature>
<feature type="binding site" evidence="8">
    <location>
        <begin position="169"/>
        <end position="176"/>
    </location>
    <ligand>
        <name>GTP</name>
        <dbReference type="ChEBI" id="CHEBI:37565"/>
    </ligand>
</feature>
<dbReference type="Proteomes" id="UP000886845">
    <property type="component" value="Unassembled WGS sequence"/>
</dbReference>
<dbReference type="GO" id="GO:0005737">
    <property type="term" value="C:cytoplasm"/>
    <property type="evidence" value="ECO:0007669"/>
    <property type="project" value="UniProtKB-SubCell"/>
</dbReference>
<evidence type="ECO:0000256" key="1">
    <source>
        <dbReference type="ARBA" id="ARBA00007699"/>
    </source>
</evidence>
<evidence type="ECO:0000256" key="5">
    <source>
        <dbReference type="ARBA" id="ARBA00022801"/>
    </source>
</evidence>
<dbReference type="PANTHER" id="PTHR11702:SF31">
    <property type="entry name" value="MITOCHONDRIAL RIBOSOME-ASSOCIATED GTPASE 2"/>
    <property type="match status" value="1"/>
</dbReference>
<evidence type="ECO:0000256" key="9">
    <source>
        <dbReference type="SAM" id="MobiDB-lite"/>
    </source>
</evidence>
<name>A0A9D1T1U1_9BACT</name>
<feature type="compositionally biased region" description="Gly residues" evidence="9">
    <location>
        <begin position="36"/>
        <end position="46"/>
    </location>
</feature>
<dbReference type="PRINTS" id="PR00326">
    <property type="entry name" value="GTP1OBG"/>
</dbReference>
<dbReference type="GO" id="GO:0042254">
    <property type="term" value="P:ribosome biogenesis"/>
    <property type="evidence" value="ECO:0007669"/>
    <property type="project" value="UniProtKB-UniRule"/>
</dbReference>
<dbReference type="Pfam" id="PF01018">
    <property type="entry name" value="GTP1_OBG"/>
    <property type="match status" value="1"/>
</dbReference>
<dbReference type="PROSITE" id="PS51883">
    <property type="entry name" value="OBG"/>
    <property type="match status" value="1"/>
</dbReference>
<reference evidence="12" key="2">
    <citation type="journal article" date="2021" name="PeerJ">
        <title>Extensive microbial diversity within the chicken gut microbiome revealed by metagenomics and culture.</title>
        <authorList>
            <person name="Gilroy R."/>
            <person name="Ravi A."/>
            <person name="Getino M."/>
            <person name="Pursley I."/>
            <person name="Horton D.L."/>
            <person name="Alikhan N.F."/>
            <person name="Baker D."/>
            <person name="Gharbi K."/>
            <person name="Hall N."/>
            <person name="Watson M."/>
            <person name="Adriaenssens E.M."/>
            <person name="Foster-Nyarko E."/>
            <person name="Jarju S."/>
            <person name="Secka A."/>
            <person name="Antonio M."/>
            <person name="Oren A."/>
            <person name="Chaudhuri R.R."/>
            <person name="La Ragione R."/>
            <person name="Hildebrand F."/>
            <person name="Pallen M.J."/>
        </authorList>
    </citation>
    <scope>NUCLEOTIDE SEQUENCE</scope>
    <source>
        <strain evidence="12">35461</strain>
    </source>
</reference>